<sequence length="329" mass="36765">MSCCFGSSLTNFERFLQCITPVVPSKTVSQSCSSDGKDTVECFTLKDLWDCYIEWSAFGAGTNVMLENVETVKQFFVPYLSSIHIYGHKSVPASRNRREEGDRAEFESDTWSDDSGSDNLSPSLSNNSSKSWDVVSEDSSCDQDGSWSKKNRLGYPYLQFTEVSSPYQRVPLTEKIAELARSHPALMTLKSVDLSPASWMAVAWYPIYSIPSMKNEKDLETCFLTYHTLSSSLQDNKKEYEDNELGKAICCCGSGGGPQKGMVVGNGGGWMSVPPFGVATYKMQGDIWVNPDSFDSERLAFLYSAADSWLKQLNHHQHDFNFFTLHSSL</sequence>
<reference evidence="2" key="1">
    <citation type="submission" date="2023-10" db="EMBL/GenBank/DDBJ databases">
        <title>Chromosome-level genome of the transformable northern wattle, Acacia crassicarpa.</title>
        <authorList>
            <person name="Massaro I."/>
            <person name="Sinha N.R."/>
            <person name="Poethig S."/>
            <person name="Leichty A.R."/>
        </authorList>
    </citation>
    <scope>NUCLEOTIDE SEQUENCE</scope>
    <source>
        <strain evidence="2">Acra3RX</strain>
        <tissue evidence="2">Leaf</tissue>
    </source>
</reference>
<proteinExistence type="predicted"/>
<dbReference type="PANTHER" id="PTHR31343:SF29">
    <property type="entry name" value="DUF789 DOMAIN-CONTAINING PROTEIN"/>
    <property type="match status" value="1"/>
</dbReference>
<dbReference type="EMBL" id="JAWXYG010000002">
    <property type="protein sequence ID" value="KAK4280524.1"/>
    <property type="molecule type" value="Genomic_DNA"/>
</dbReference>
<organism evidence="2 3">
    <name type="scientific">Acacia crassicarpa</name>
    <name type="common">northern wattle</name>
    <dbReference type="NCBI Taxonomy" id="499986"/>
    <lineage>
        <taxon>Eukaryota</taxon>
        <taxon>Viridiplantae</taxon>
        <taxon>Streptophyta</taxon>
        <taxon>Embryophyta</taxon>
        <taxon>Tracheophyta</taxon>
        <taxon>Spermatophyta</taxon>
        <taxon>Magnoliopsida</taxon>
        <taxon>eudicotyledons</taxon>
        <taxon>Gunneridae</taxon>
        <taxon>Pentapetalae</taxon>
        <taxon>rosids</taxon>
        <taxon>fabids</taxon>
        <taxon>Fabales</taxon>
        <taxon>Fabaceae</taxon>
        <taxon>Caesalpinioideae</taxon>
        <taxon>mimosoid clade</taxon>
        <taxon>Acacieae</taxon>
        <taxon>Acacia</taxon>
    </lineage>
</organism>
<dbReference type="Proteomes" id="UP001293593">
    <property type="component" value="Unassembled WGS sequence"/>
</dbReference>
<dbReference type="InterPro" id="IPR008507">
    <property type="entry name" value="DUF789"/>
</dbReference>
<gene>
    <name evidence="2" type="ORF">QN277_012142</name>
</gene>
<feature type="region of interest" description="Disordered" evidence="1">
    <location>
        <begin position="94"/>
        <end position="146"/>
    </location>
</feature>
<name>A0AAE1N046_9FABA</name>
<evidence type="ECO:0000313" key="3">
    <source>
        <dbReference type="Proteomes" id="UP001293593"/>
    </source>
</evidence>
<evidence type="ECO:0000256" key="1">
    <source>
        <dbReference type="SAM" id="MobiDB-lite"/>
    </source>
</evidence>
<feature type="compositionally biased region" description="Acidic residues" evidence="1">
    <location>
        <begin position="107"/>
        <end position="116"/>
    </location>
</feature>
<feature type="compositionally biased region" description="Basic and acidic residues" evidence="1">
    <location>
        <begin position="96"/>
        <end position="106"/>
    </location>
</feature>
<evidence type="ECO:0000313" key="2">
    <source>
        <dbReference type="EMBL" id="KAK4280524.1"/>
    </source>
</evidence>
<accession>A0AAE1N046</accession>
<dbReference type="AlphaFoldDB" id="A0AAE1N046"/>
<comment type="caution">
    <text evidence="2">The sequence shown here is derived from an EMBL/GenBank/DDBJ whole genome shotgun (WGS) entry which is preliminary data.</text>
</comment>
<feature type="compositionally biased region" description="Low complexity" evidence="1">
    <location>
        <begin position="117"/>
        <end position="131"/>
    </location>
</feature>
<keyword evidence="3" id="KW-1185">Reference proteome</keyword>
<dbReference type="Pfam" id="PF05623">
    <property type="entry name" value="DUF789"/>
    <property type="match status" value="1"/>
</dbReference>
<protein>
    <submittedName>
        <fullName evidence="2">Uncharacterized protein</fullName>
    </submittedName>
</protein>
<dbReference type="PANTHER" id="PTHR31343">
    <property type="entry name" value="T15D22.8"/>
    <property type="match status" value="1"/>
</dbReference>